<proteinExistence type="predicted"/>
<sequence length="592" mass="65650">MRGPLARFTRPTEVPVVEEKPRLDNDKEIGVVDNQPRSSDGDSDADAIDSNAQAGVKKIEATTKVWTRSSLIMAYVFIWIIYFVDSMQQGMGSLLTPYVTSAFAQHSLTATTGVMSGIIGGVSKLTLAKILDIWGRPQGFLVVVLIMTLGLIMMAACNNVETYAAAQVFYWVGYNGLSYTLSVFIADTSALKNRGLMLAFISSPYILTVWITSPMAQSVLDGIGWRWGFGIFSIITPIMCLPLFFLFTYNYQKAKKEGLIVHKPSGRTLSQSITYYFWEFDVICLILVSGGFALFLLPFNIYSYQYYGWQDRLTIALIITGGVMLILAVVWERFYAPVKFMPWELLKDRTVLGACILAAVLFVEYYIWTAYFTSFLQVVMDLNVTQTGYIGNIYSLGSCFFSFIVGIAIRYTGRFKWTALYFGVPVTILSIGLLIHFRQPDTYLGWIIMCEILYAFSGGACVIAEQMAVMAAAAHQHVAVVLAMEGMFSSVGGGIGGTVAAAIWTGLFPKKLAQYLPEESQANLTSIYGDIEVQLSYPVGSPTREAIKLAYGESQKWMFVAATAVTGLGILSVMMWRDIKVKDFKQVKGRVI</sequence>
<dbReference type="EMBL" id="MU394282">
    <property type="protein sequence ID" value="KAI6092930.1"/>
    <property type="molecule type" value="Genomic_DNA"/>
</dbReference>
<name>A0ACC0DK56_9PEZI</name>
<reference evidence="1 2" key="1">
    <citation type="journal article" date="2022" name="New Phytol.">
        <title>Ecological generalism drives hyperdiversity of secondary metabolite gene clusters in xylarialean endophytes.</title>
        <authorList>
            <person name="Franco M.E.E."/>
            <person name="Wisecaver J.H."/>
            <person name="Arnold A.E."/>
            <person name="Ju Y.M."/>
            <person name="Slot J.C."/>
            <person name="Ahrendt S."/>
            <person name="Moore L.P."/>
            <person name="Eastman K.E."/>
            <person name="Scott K."/>
            <person name="Konkel Z."/>
            <person name="Mondo S.J."/>
            <person name="Kuo A."/>
            <person name="Hayes R.D."/>
            <person name="Haridas S."/>
            <person name="Andreopoulos B."/>
            <person name="Riley R."/>
            <person name="LaButti K."/>
            <person name="Pangilinan J."/>
            <person name="Lipzen A."/>
            <person name="Amirebrahimi M."/>
            <person name="Yan J."/>
            <person name="Adam C."/>
            <person name="Keymanesh K."/>
            <person name="Ng V."/>
            <person name="Louie K."/>
            <person name="Northen T."/>
            <person name="Drula E."/>
            <person name="Henrissat B."/>
            <person name="Hsieh H.M."/>
            <person name="Youens-Clark K."/>
            <person name="Lutzoni F."/>
            <person name="Miadlikowska J."/>
            <person name="Eastwood D.C."/>
            <person name="Hamelin R.C."/>
            <person name="Grigoriev I.V."/>
            <person name="U'Ren J.M."/>
        </authorList>
    </citation>
    <scope>NUCLEOTIDE SEQUENCE [LARGE SCALE GENOMIC DNA]</scope>
    <source>
        <strain evidence="1 2">ER1909</strain>
    </source>
</reference>
<evidence type="ECO:0000313" key="2">
    <source>
        <dbReference type="Proteomes" id="UP001497680"/>
    </source>
</evidence>
<organism evidence="1 2">
    <name type="scientific">Hypoxylon rubiginosum</name>
    <dbReference type="NCBI Taxonomy" id="110542"/>
    <lineage>
        <taxon>Eukaryota</taxon>
        <taxon>Fungi</taxon>
        <taxon>Dikarya</taxon>
        <taxon>Ascomycota</taxon>
        <taxon>Pezizomycotina</taxon>
        <taxon>Sordariomycetes</taxon>
        <taxon>Xylariomycetidae</taxon>
        <taxon>Xylariales</taxon>
        <taxon>Hypoxylaceae</taxon>
        <taxon>Hypoxylon</taxon>
    </lineage>
</organism>
<gene>
    <name evidence="1" type="ORF">F4821DRAFT_266874</name>
</gene>
<comment type="caution">
    <text evidence="1">The sequence shown here is derived from an EMBL/GenBank/DDBJ whole genome shotgun (WGS) entry which is preliminary data.</text>
</comment>
<dbReference type="Proteomes" id="UP001497680">
    <property type="component" value="Unassembled WGS sequence"/>
</dbReference>
<protein>
    <submittedName>
        <fullName evidence="1">MFS general substrate transporter</fullName>
    </submittedName>
</protein>
<keyword evidence="2" id="KW-1185">Reference proteome</keyword>
<evidence type="ECO:0000313" key="1">
    <source>
        <dbReference type="EMBL" id="KAI6092930.1"/>
    </source>
</evidence>
<accession>A0ACC0DK56</accession>